<proteinExistence type="inferred from homology"/>
<feature type="domain" description="GOLD" evidence="10">
    <location>
        <begin position="30"/>
        <end position="121"/>
    </location>
</feature>
<keyword evidence="4 9" id="KW-0732">Signal</keyword>
<dbReference type="Proteomes" id="UP000241769">
    <property type="component" value="Unassembled WGS sequence"/>
</dbReference>
<dbReference type="EMBL" id="MDYQ01000226">
    <property type="protein sequence ID" value="PRP78396.1"/>
    <property type="molecule type" value="Genomic_DNA"/>
</dbReference>
<evidence type="ECO:0000313" key="11">
    <source>
        <dbReference type="EMBL" id="PRP78396.1"/>
    </source>
</evidence>
<comment type="caution">
    <text evidence="11">The sequence shown here is derived from an EMBL/GenBank/DDBJ whole genome shotgun (WGS) entry which is preliminary data.</text>
</comment>
<sequence length="211" mass="24298">MNRLSLVAVLLVVCLSHVAAISFNVRPNTEKCLREEFKPKTKVKGTVEISPPHSGDLKLTFRILGANNAIVYQNLDVQGEGGFSFFAPDHDIEYAFCFTDSAREGRYHQESQRQIRLRIDSDEKRRDLAELAKKDHLKPIEVDMLRIEDDVTALMREFIYMKDLESHHRDTSESTNSRVKYATILSSFILISLGVGQLFYLKRFFKTKKLI</sequence>
<organism evidence="11 12">
    <name type="scientific">Planoprotostelium fungivorum</name>
    <dbReference type="NCBI Taxonomy" id="1890364"/>
    <lineage>
        <taxon>Eukaryota</taxon>
        <taxon>Amoebozoa</taxon>
        <taxon>Evosea</taxon>
        <taxon>Variosea</taxon>
        <taxon>Cavosteliida</taxon>
        <taxon>Cavosteliaceae</taxon>
        <taxon>Planoprotostelium</taxon>
    </lineage>
</organism>
<reference evidence="11 12" key="1">
    <citation type="journal article" date="2018" name="Genome Biol. Evol.">
        <title>Multiple Roots of Fruiting Body Formation in Amoebozoa.</title>
        <authorList>
            <person name="Hillmann F."/>
            <person name="Forbes G."/>
            <person name="Novohradska S."/>
            <person name="Ferling I."/>
            <person name="Riege K."/>
            <person name="Groth M."/>
            <person name="Westermann M."/>
            <person name="Marz M."/>
            <person name="Spaller T."/>
            <person name="Winckler T."/>
            <person name="Schaap P."/>
            <person name="Glockner G."/>
        </authorList>
    </citation>
    <scope>NUCLEOTIDE SEQUENCE [LARGE SCALE GENOMIC DNA]</scope>
    <source>
        <strain evidence="11 12">Jena</strain>
    </source>
</reference>
<evidence type="ECO:0000256" key="1">
    <source>
        <dbReference type="ARBA" id="ARBA00004479"/>
    </source>
</evidence>
<dbReference type="OrthoDB" id="1929172at2759"/>
<comment type="subcellular location">
    <subcellularLocation>
        <location evidence="1 7">Membrane</location>
        <topology evidence="1 7">Single-pass type I membrane protein</topology>
    </subcellularLocation>
</comment>
<dbReference type="InParanoid" id="A0A2P6N355"/>
<protein>
    <submittedName>
        <fullName evidence="11">Transmembrane emp24 domain-containing protein 10</fullName>
    </submittedName>
</protein>
<dbReference type="InterPro" id="IPR009038">
    <property type="entry name" value="GOLD_dom"/>
</dbReference>
<evidence type="ECO:0000256" key="7">
    <source>
        <dbReference type="RuleBase" id="RU003827"/>
    </source>
</evidence>
<feature type="signal peptide" evidence="9">
    <location>
        <begin position="1"/>
        <end position="20"/>
    </location>
</feature>
<evidence type="ECO:0000256" key="3">
    <source>
        <dbReference type="ARBA" id="ARBA00022692"/>
    </source>
</evidence>
<evidence type="ECO:0000256" key="2">
    <source>
        <dbReference type="ARBA" id="ARBA00007104"/>
    </source>
</evidence>
<evidence type="ECO:0000259" key="10">
    <source>
        <dbReference type="PROSITE" id="PS50866"/>
    </source>
</evidence>
<evidence type="ECO:0000256" key="5">
    <source>
        <dbReference type="ARBA" id="ARBA00022989"/>
    </source>
</evidence>
<dbReference type="Pfam" id="PF01105">
    <property type="entry name" value="EMP24_GP25L"/>
    <property type="match status" value="1"/>
</dbReference>
<feature type="transmembrane region" description="Helical" evidence="8">
    <location>
        <begin position="181"/>
        <end position="201"/>
    </location>
</feature>
<evidence type="ECO:0000256" key="4">
    <source>
        <dbReference type="ARBA" id="ARBA00022729"/>
    </source>
</evidence>
<dbReference type="STRING" id="1890364.A0A2P6N355"/>
<evidence type="ECO:0000256" key="8">
    <source>
        <dbReference type="SAM" id="Phobius"/>
    </source>
</evidence>
<keyword evidence="3 7" id="KW-0812">Transmembrane</keyword>
<keyword evidence="5 8" id="KW-1133">Transmembrane helix</keyword>
<dbReference type="GO" id="GO:0016020">
    <property type="term" value="C:membrane"/>
    <property type="evidence" value="ECO:0007669"/>
    <property type="project" value="UniProtKB-SubCell"/>
</dbReference>
<evidence type="ECO:0000256" key="6">
    <source>
        <dbReference type="ARBA" id="ARBA00023136"/>
    </source>
</evidence>
<dbReference type="InterPro" id="IPR015720">
    <property type="entry name" value="Emp24-like"/>
</dbReference>
<dbReference type="PANTHER" id="PTHR22811">
    <property type="entry name" value="TRANSMEMBRANE EMP24 DOMAIN-CONTAINING PROTEIN"/>
    <property type="match status" value="1"/>
</dbReference>
<keyword evidence="12" id="KW-1185">Reference proteome</keyword>
<evidence type="ECO:0000313" key="12">
    <source>
        <dbReference type="Proteomes" id="UP000241769"/>
    </source>
</evidence>
<dbReference type="PROSITE" id="PS50866">
    <property type="entry name" value="GOLD"/>
    <property type="match status" value="1"/>
</dbReference>
<accession>A0A2P6N355</accession>
<evidence type="ECO:0000256" key="9">
    <source>
        <dbReference type="SAM" id="SignalP"/>
    </source>
</evidence>
<keyword evidence="6 8" id="KW-0472">Membrane</keyword>
<feature type="chain" id="PRO_5015182976" evidence="9">
    <location>
        <begin position="21"/>
        <end position="211"/>
    </location>
</feature>
<gene>
    <name evidence="11" type="ORF">PROFUN_14196</name>
</gene>
<name>A0A2P6N355_9EUKA</name>
<dbReference type="FunCoup" id="A0A2P6N355">
    <property type="interactions" value="863"/>
</dbReference>
<dbReference type="SMART" id="SM01190">
    <property type="entry name" value="EMP24_GP25L"/>
    <property type="match status" value="1"/>
</dbReference>
<comment type="similarity">
    <text evidence="2 7">Belongs to the EMP24/GP25L family.</text>
</comment>
<dbReference type="AlphaFoldDB" id="A0A2P6N355"/>